<dbReference type="InterPro" id="IPR006148">
    <property type="entry name" value="Glc/Gal-6P_isomerase"/>
</dbReference>
<keyword evidence="4" id="KW-0413">Isomerase</keyword>
<dbReference type="GO" id="GO:0005737">
    <property type="term" value="C:cytoplasm"/>
    <property type="evidence" value="ECO:0007669"/>
    <property type="project" value="TreeGrafter"/>
</dbReference>
<dbReference type="GO" id="GO:0019262">
    <property type="term" value="P:N-acetylneuraminate catabolic process"/>
    <property type="evidence" value="ECO:0007669"/>
    <property type="project" value="TreeGrafter"/>
</dbReference>
<dbReference type="AlphaFoldDB" id="K9PAQ4"/>
<evidence type="ECO:0000256" key="2">
    <source>
        <dbReference type="ARBA" id="ARBA00023277"/>
    </source>
</evidence>
<reference evidence="5" key="1">
    <citation type="journal article" date="2013" name="Proc. Natl. Acad. Sci. U.S.A.">
        <title>Improving the coverage of the cyanobacterial phylum using diversity-driven genome sequencing.</title>
        <authorList>
            <person name="Shih P.M."/>
            <person name="Wu D."/>
            <person name="Latifi A."/>
            <person name="Axen S.D."/>
            <person name="Fewer D.P."/>
            <person name="Talla E."/>
            <person name="Calteau A."/>
            <person name="Cai F."/>
            <person name="Tandeau de Marsac N."/>
            <person name="Rippka R."/>
            <person name="Herdman M."/>
            <person name="Sivonen K."/>
            <person name="Coursin T."/>
            <person name="Laurent T."/>
            <person name="Goodwin L."/>
            <person name="Nolan M."/>
            <person name="Davenport K.W."/>
            <person name="Han C.S."/>
            <person name="Rubin E.M."/>
            <person name="Eisen J.A."/>
            <person name="Woyke T."/>
            <person name="Gugger M."/>
            <person name="Kerfeld C.A."/>
        </authorList>
    </citation>
    <scope>NUCLEOTIDE SEQUENCE [LARGE SCALE GENOMIC DNA]</scope>
    <source>
        <strain evidence="5">ATCC 27147 / PCC 6307</strain>
    </source>
</reference>
<proteinExistence type="predicted"/>
<dbReference type="STRING" id="292564.Cyagr_3130"/>
<dbReference type="CDD" id="cd01399">
    <property type="entry name" value="GlcN6P_deaminase"/>
    <property type="match status" value="1"/>
</dbReference>
<evidence type="ECO:0000313" key="4">
    <source>
        <dbReference type="EMBL" id="AFY30210.1"/>
    </source>
</evidence>
<dbReference type="GO" id="GO:0004342">
    <property type="term" value="F:glucosamine-6-phosphate deaminase activity"/>
    <property type="evidence" value="ECO:0007669"/>
    <property type="project" value="InterPro"/>
</dbReference>
<dbReference type="PANTHER" id="PTHR11280:SF5">
    <property type="entry name" value="GLUCOSAMINE-6-PHOSPHATE ISOMERASE"/>
    <property type="match status" value="1"/>
</dbReference>
<dbReference type="InterPro" id="IPR037171">
    <property type="entry name" value="NagB/RpiA_transferase-like"/>
</dbReference>
<dbReference type="EMBL" id="CP003495">
    <property type="protein sequence ID" value="AFY30210.1"/>
    <property type="molecule type" value="Genomic_DNA"/>
</dbReference>
<dbReference type="InterPro" id="IPR018321">
    <property type="entry name" value="Glucosamine6P_isomerase_CS"/>
</dbReference>
<dbReference type="PATRIC" id="fig|292564.3.peg.2970"/>
<gene>
    <name evidence="4" type="ordered locus">Cyagr_3130</name>
</gene>
<keyword evidence="1" id="KW-0378">Hydrolase</keyword>
<evidence type="ECO:0000259" key="3">
    <source>
        <dbReference type="Pfam" id="PF01182"/>
    </source>
</evidence>
<dbReference type="eggNOG" id="COG0363">
    <property type="taxonomic scope" value="Bacteria"/>
</dbReference>
<dbReference type="GO" id="GO:0006043">
    <property type="term" value="P:glucosamine catabolic process"/>
    <property type="evidence" value="ECO:0007669"/>
    <property type="project" value="TreeGrafter"/>
</dbReference>
<dbReference type="PANTHER" id="PTHR11280">
    <property type="entry name" value="GLUCOSAMINE-6-PHOSPHATE ISOMERASE"/>
    <property type="match status" value="1"/>
</dbReference>
<dbReference type="GO" id="GO:0005975">
    <property type="term" value="P:carbohydrate metabolic process"/>
    <property type="evidence" value="ECO:0007669"/>
    <property type="project" value="InterPro"/>
</dbReference>
<dbReference type="PROSITE" id="PS01161">
    <property type="entry name" value="GLC_GALNAC_ISOMERASE"/>
    <property type="match status" value="1"/>
</dbReference>
<dbReference type="Gene3D" id="3.40.50.1360">
    <property type="match status" value="1"/>
</dbReference>
<evidence type="ECO:0000256" key="1">
    <source>
        <dbReference type="ARBA" id="ARBA00022801"/>
    </source>
</evidence>
<dbReference type="InterPro" id="IPR004547">
    <property type="entry name" value="Glucosamine6P_isomerase"/>
</dbReference>
<accession>K9PAQ4</accession>
<sequence length="261" mass="26915">MSRHAPSAPVAAPVTASIAPIVLADAAAVAERVAALLLADRLRPGRPLGLATGRTMEPVYTALARRLGRLEPALAAQVRHGWSSFNLDEYVGLGPHDPASFAATMARQLVQPLGLAPGRVRLPDGRAGDPDGEARRYGASVAAAGGIGLQLLGLGLNGHVGFNEPPAEAAVACRCVTLSDPTRRQNAGAFGGDPGAVPRRAITLGMAEILAARRVLLVVTGGAKAAILRRALWEPPTPELPASWLQHHPALTVIADAEAMG</sequence>
<feature type="domain" description="Glucosamine/galactosamine-6-phosphate isomerase" evidence="3">
    <location>
        <begin position="28"/>
        <end position="247"/>
    </location>
</feature>
<dbReference type="Pfam" id="PF01182">
    <property type="entry name" value="Glucosamine_iso"/>
    <property type="match status" value="1"/>
</dbReference>
<dbReference type="HOGENOM" id="CLU_049611_1_1_3"/>
<keyword evidence="2" id="KW-0119">Carbohydrate metabolism</keyword>
<evidence type="ECO:0000313" key="5">
    <source>
        <dbReference type="Proteomes" id="UP000010388"/>
    </source>
</evidence>
<dbReference type="GO" id="GO:0042802">
    <property type="term" value="F:identical protein binding"/>
    <property type="evidence" value="ECO:0007669"/>
    <property type="project" value="TreeGrafter"/>
</dbReference>
<dbReference type="GO" id="GO:0006046">
    <property type="term" value="P:N-acetylglucosamine catabolic process"/>
    <property type="evidence" value="ECO:0007669"/>
    <property type="project" value="TreeGrafter"/>
</dbReference>
<dbReference type="Proteomes" id="UP000010388">
    <property type="component" value="Chromosome"/>
</dbReference>
<dbReference type="KEGG" id="cgc:Cyagr_3130"/>
<dbReference type="GO" id="GO:0016853">
    <property type="term" value="F:isomerase activity"/>
    <property type="evidence" value="ECO:0007669"/>
    <property type="project" value="UniProtKB-KW"/>
</dbReference>
<dbReference type="RefSeq" id="WP_015110643.1">
    <property type="nucleotide sequence ID" value="NC_019675.1"/>
</dbReference>
<organism evidence="4 5">
    <name type="scientific">Cyanobium gracile (strain ATCC 27147 / PCC 6307)</name>
    <dbReference type="NCBI Taxonomy" id="292564"/>
    <lineage>
        <taxon>Bacteria</taxon>
        <taxon>Bacillati</taxon>
        <taxon>Cyanobacteriota</taxon>
        <taxon>Cyanophyceae</taxon>
        <taxon>Synechococcales</taxon>
        <taxon>Prochlorococcaceae</taxon>
        <taxon>Cyanobium</taxon>
    </lineage>
</organism>
<protein>
    <submittedName>
        <fullName evidence="4">6-phosphogluconolactonase/glucosamine-6-phosphate isomerase/deaminase</fullName>
    </submittedName>
</protein>
<name>K9PAQ4_CYAGP</name>
<dbReference type="SUPFAM" id="SSF100950">
    <property type="entry name" value="NagB/RpiA/CoA transferase-like"/>
    <property type="match status" value="1"/>
</dbReference>